<protein>
    <recommendedName>
        <fullName evidence="3">HMA domain-containing protein</fullName>
    </recommendedName>
</protein>
<proteinExistence type="predicted"/>
<gene>
    <name evidence="4" type="ORF">C5167_012039</name>
</gene>
<accession>A0A4Y7IWC9</accession>
<feature type="compositionally biased region" description="Pro residues" evidence="2">
    <location>
        <begin position="104"/>
        <end position="162"/>
    </location>
</feature>
<feature type="compositionally biased region" description="Low complexity" evidence="2">
    <location>
        <begin position="93"/>
        <end position="103"/>
    </location>
</feature>
<dbReference type="GO" id="GO:0046872">
    <property type="term" value="F:metal ion binding"/>
    <property type="evidence" value="ECO:0007669"/>
    <property type="project" value="UniProtKB-KW"/>
</dbReference>
<evidence type="ECO:0000259" key="3">
    <source>
        <dbReference type="PROSITE" id="PS50846"/>
    </source>
</evidence>
<sequence length="280" mass="31491">MAPELEKPRVTEIYVRMDCNGCVQKIKKALSGINGIYDTHIDFPKQKVTIIGWAEPDKIVKAIKKTKKIATVCSHTEPTESTQPPTEPPPPEAAAAPDATTSPTEPPPAENSPPPESPNDPPPPENPTPPENKMPETPTPPENKMPETPTPPPPTLENPPQPKDLEQIHVIHNYHPQDNRYGYSSFRNDQQIDHGHRQSYPHELRTNQPMYATHSYNNHTPSPYVPRYYYQSARSPPQPTDYRMDEHYNGEYRNYDSVNSNGSTITSIFSDENPNACTIV</sequence>
<evidence type="ECO:0000256" key="2">
    <source>
        <dbReference type="SAM" id="MobiDB-lite"/>
    </source>
</evidence>
<dbReference type="PANTHER" id="PTHR22814">
    <property type="entry name" value="COPPER TRANSPORT PROTEIN ATOX1-RELATED"/>
    <property type="match status" value="1"/>
</dbReference>
<evidence type="ECO:0000313" key="5">
    <source>
        <dbReference type="Proteomes" id="UP000316621"/>
    </source>
</evidence>
<dbReference type="SUPFAM" id="SSF55008">
    <property type="entry name" value="HMA, heavy metal-associated domain"/>
    <property type="match status" value="1"/>
</dbReference>
<feature type="region of interest" description="Disordered" evidence="2">
    <location>
        <begin position="73"/>
        <end position="162"/>
    </location>
</feature>
<name>A0A4Y7IWC9_PAPSO</name>
<dbReference type="Gene3D" id="3.30.70.100">
    <property type="match status" value="1"/>
</dbReference>
<dbReference type="InterPro" id="IPR036163">
    <property type="entry name" value="HMA_dom_sf"/>
</dbReference>
<dbReference type="Gramene" id="RZC53184">
    <property type="protein sequence ID" value="RZC53184"/>
    <property type="gene ID" value="C5167_012039"/>
</dbReference>
<dbReference type="OMA" id="RYMGGEQ"/>
<dbReference type="CDD" id="cd00371">
    <property type="entry name" value="HMA"/>
    <property type="match status" value="1"/>
</dbReference>
<feature type="domain" description="HMA" evidence="3">
    <location>
        <begin position="8"/>
        <end position="71"/>
    </location>
</feature>
<dbReference type="OrthoDB" id="1919822at2759"/>
<keyword evidence="1" id="KW-0479">Metal-binding</keyword>
<dbReference type="InterPro" id="IPR006121">
    <property type="entry name" value="HMA_dom"/>
</dbReference>
<dbReference type="PANTHER" id="PTHR22814:SF320">
    <property type="entry name" value="OS01G0309800 PROTEIN"/>
    <property type="match status" value="1"/>
</dbReference>
<evidence type="ECO:0000256" key="1">
    <source>
        <dbReference type="ARBA" id="ARBA00022723"/>
    </source>
</evidence>
<evidence type="ECO:0000313" key="4">
    <source>
        <dbReference type="EMBL" id="RZC53184.1"/>
    </source>
</evidence>
<dbReference type="EMBL" id="CM010717">
    <property type="protein sequence ID" value="RZC53184.1"/>
    <property type="molecule type" value="Genomic_DNA"/>
</dbReference>
<organism evidence="4 5">
    <name type="scientific">Papaver somniferum</name>
    <name type="common">Opium poppy</name>
    <dbReference type="NCBI Taxonomy" id="3469"/>
    <lineage>
        <taxon>Eukaryota</taxon>
        <taxon>Viridiplantae</taxon>
        <taxon>Streptophyta</taxon>
        <taxon>Embryophyta</taxon>
        <taxon>Tracheophyta</taxon>
        <taxon>Spermatophyta</taxon>
        <taxon>Magnoliopsida</taxon>
        <taxon>Ranunculales</taxon>
        <taxon>Papaveraceae</taxon>
        <taxon>Papaveroideae</taxon>
        <taxon>Papaver</taxon>
    </lineage>
</organism>
<dbReference type="AlphaFoldDB" id="A0A4Y7IWC9"/>
<reference evidence="4 5" key="1">
    <citation type="journal article" date="2018" name="Science">
        <title>The opium poppy genome and morphinan production.</title>
        <authorList>
            <person name="Guo L."/>
            <person name="Winzer T."/>
            <person name="Yang X."/>
            <person name="Li Y."/>
            <person name="Ning Z."/>
            <person name="He Z."/>
            <person name="Teodor R."/>
            <person name="Lu Y."/>
            <person name="Bowser T.A."/>
            <person name="Graham I.A."/>
            <person name="Ye K."/>
        </authorList>
    </citation>
    <scope>NUCLEOTIDE SEQUENCE [LARGE SCALE GENOMIC DNA]</scope>
    <source>
        <strain evidence="5">cv. HN1</strain>
        <tissue evidence="4">Leaves</tissue>
    </source>
</reference>
<dbReference type="PROSITE" id="PS50846">
    <property type="entry name" value="HMA_2"/>
    <property type="match status" value="1"/>
</dbReference>
<dbReference type="Pfam" id="PF00403">
    <property type="entry name" value="HMA"/>
    <property type="match status" value="1"/>
</dbReference>
<dbReference type="Proteomes" id="UP000316621">
    <property type="component" value="Chromosome 3"/>
</dbReference>
<keyword evidence="5" id="KW-1185">Reference proteome</keyword>